<dbReference type="Pfam" id="PF13489">
    <property type="entry name" value="Methyltransf_23"/>
    <property type="match status" value="1"/>
</dbReference>
<keyword evidence="2" id="KW-0489">Methyltransferase</keyword>
<dbReference type="SUPFAM" id="SSF53335">
    <property type="entry name" value="S-adenosyl-L-methionine-dependent methyltransferases"/>
    <property type="match status" value="1"/>
</dbReference>
<reference evidence="2" key="1">
    <citation type="journal article" date="2023" name="Mol. Phylogenet. Evol.">
        <title>Genome-scale phylogeny and comparative genomics of the fungal order Sordariales.</title>
        <authorList>
            <person name="Hensen N."/>
            <person name="Bonometti L."/>
            <person name="Westerberg I."/>
            <person name="Brannstrom I.O."/>
            <person name="Guillou S."/>
            <person name="Cros-Aarteil S."/>
            <person name="Calhoun S."/>
            <person name="Haridas S."/>
            <person name="Kuo A."/>
            <person name="Mondo S."/>
            <person name="Pangilinan J."/>
            <person name="Riley R."/>
            <person name="LaButti K."/>
            <person name="Andreopoulos B."/>
            <person name="Lipzen A."/>
            <person name="Chen C."/>
            <person name="Yan M."/>
            <person name="Daum C."/>
            <person name="Ng V."/>
            <person name="Clum A."/>
            <person name="Steindorff A."/>
            <person name="Ohm R.A."/>
            <person name="Martin F."/>
            <person name="Silar P."/>
            <person name="Natvig D.O."/>
            <person name="Lalanne C."/>
            <person name="Gautier V."/>
            <person name="Ament-Velasquez S.L."/>
            <person name="Kruys A."/>
            <person name="Hutchinson M.I."/>
            <person name="Powell A.J."/>
            <person name="Barry K."/>
            <person name="Miller A.N."/>
            <person name="Grigoriev I.V."/>
            <person name="Debuchy R."/>
            <person name="Gladieux P."/>
            <person name="Hiltunen Thoren M."/>
            <person name="Johannesson H."/>
        </authorList>
    </citation>
    <scope>NUCLEOTIDE SEQUENCE</scope>
    <source>
        <strain evidence="2">PSN243</strain>
    </source>
</reference>
<dbReference type="CDD" id="cd02440">
    <property type="entry name" value="AdoMet_MTases"/>
    <property type="match status" value="1"/>
</dbReference>
<comment type="caution">
    <text evidence="2">The sequence shown here is derived from an EMBL/GenBank/DDBJ whole genome shotgun (WGS) entry which is preliminary data.</text>
</comment>
<dbReference type="EMBL" id="MU865947">
    <property type="protein sequence ID" value="KAK4447810.1"/>
    <property type="molecule type" value="Genomic_DNA"/>
</dbReference>
<dbReference type="PANTHER" id="PTHR43591:SF10">
    <property type="entry name" value="ABC TRANSMEMBRANE TYPE-1 DOMAIN-CONTAINING PROTEIN-RELATED"/>
    <property type="match status" value="1"/>
</dbReference>
<dbReference type="GO" id="GO:0032259">
    <property type="term" value="P:methylation"/>
    <property type="evidence" value="ECO:0007669"/>
    <property type="project" value="UniProtKB-KW"/>
</dbReference>
<keyword evidence="2" id="KW-0808">Transferase</keyword>
<sequence>MAQNQPNGDHEHAAPIPVDPEFIRHEADSALGDCDVSIHPEPSLHGSALQYRELHGRTYHNFGNTEYWGPNDNAQNDGLDLHHQALLLLNDGKLFRSPVENPQAILDIGTGTGAWAVEVADEFPSAQVIGTDLSPIQPSWVPPNCTFELDDVTSPWTFPANHFDLIHIRCLMGSIEDWTKLYSEALRCLKPGGWLEHTDFTVRITSDDGSVPENSAYDTWNRVFAETGERTGKTFAVDDGHMARCMEQAGFTGPINVKEFKLPLGTWPADKKWKQIGGFNVVGCDYGLEGYLLYSATNVLGWEVGDVDALCQDMRAAFRNPSWHAHFPCTTVWTQKPAETE</sequence>
<dbReference type="Proteomes" id="UP001321760">
    <property type="component" value="Unassembled WGS sequence"/>
</dbReference>
<dbReference type="Gene3D" id="3.40.50.150">
    <property type="entry name" value="Vaccinia Virus protein VP39"/>
    <property type="match status" value="1"/>
</dbReference>
<keyword evidence="3" id="KW-1185">Reference proteome</keyword>
<organism evidence="2 3">
    <name type="scientific">Podospora aff. communis PSN243</name>
    <dbReference type="NCBI Taxonomy" id="3040156"/>
    <lineage>
        <taxon>Eukaryota</taxon>
        <taxon>Fungi</taxon>
        <taxon>Dikarya</taxon>
        <taxon>Ascomycota</taxon>
        <taxon>Pezizomycotina</taxon>
        <taxon>Sordariomycetes</taxon>
        <taxon>Sordariomycetidae</taxon>
        <taxon>Sordariales</taxon>
        <taxon>Podosporaceae</taxon>
        <taxon>Podospora</taxon>
    </lineage>
</organism>
<accession>A0AAV9GIP6</accession>
<dbReference type="InterPro" id="IPR029063">
    <property type="entry name" value="SAM-dependent_MTases_sf"/>
</dbReference>
<evidence type="ECO:0000313" key="2">
    <source>
        <dbReference type="EMBL" id="KAK4447810.1"/>
    </source>
</evidence>
<name>A0AAV9GIP6_9PEZI</name>
<reference evidence="2" key="2">
    <citation type="submission" date="2023-05" db="EMBL/GenBank/DDBJ databases">
        <authorList>
            <consortium name="Lawrence Berkeley National Laboratory"/>
            <person name="Steindorff A."/>
            <person name="Hensen N."/>
            <person name="Bonometti L."/>
            <person name="Westerberg I."/>
            <person name="Brannstrom I.O."/>
            <person name="Guillou S."/>
            <person name="Cros-Aarteil S."/>
            <person name="Calhoun S."/>
            <person name="Haridas S."/>
            <person name="Kuo A."/>
            <person name="Mondo S."/>
            <person name="Pangilinan J."/>
            <person name="Riley R."/>
            <person name="Labutti K."/>
            <person name="Andreopoulos B."/>
            <person name="Lipzen A."/>
            <person name="Chen C."/>
            <person name="Yanf M."/>
            <person name="Daum C."/>
            <person name="Ng V."/>
            <person name="Clum A."/>
            <person name="Ohm R."/>
            <person name="Martin F."/>
            <person name="Silar P."/>
            <person name="Natvig D."/>
            <person name="Lalanne C."/>
            <person name="Gautier V."/>
            <person name="Ament-Velasquez S.L."/>
            <person name="Kruys A."/>
            <person name="Hutchinson M.I."/>
            <person name="Powell A.J."/>
            <person name="Barry K."/>
            <person name="Miller A.N."/>
            <person name="Grigoriev I.V."/>
            <person name="Debuchy R."/>
            <person name="Gladieux P."/>
            <person name="Thoren M.H."/>
            <person name="Johannesson H."/>
        </authorList>
    </citation>
    <scope>NUCLEOTIDE SEQUENCE</scope>
    <source>
        <strain evidence="2">PSN243</strain>
    </source>
</reference>
<comment type="similarity">
    <text evidence="1">Belongs to the methyltransferase superfamily. LaeA methyltransferase family.</text>
</comment>
<protein>
    <submittedName>
        <fullName evidence="2">Methylase</fullName>
    </submittedName>
</protein>
<evidence type="ECO:0000256" key="1">
    <source>
        <dbReference type="ARBA" id="ARBA00038158"/>
    </source>
</evidence>
<dbReference type="PANTHER" id="PTHR43591">
    <property type="entry name" value="METHYLTRANSFERASE"/>
    <property type="match status" value="1"/>
</dbReference>
<proteinExistence type="inferred from homology"/>
<dbReference type="AlphaFoldDB" id="A0AAV9GIP6"/>
<dbReference type="GO" id="GO:0008168">
    <property type="term" value="F:methyltransferase activity"/>
    <property type="evidence" value="ECO:0007669"/>
    <property type="project" value="UniProtKB-KW"/>
</dbReference>
<gene>
    <name evidence="2" type="ORF">QBC34DRAFT_381944</name>
</gene>
<evidence type="ECO:0000313" key="3">
    <source>
        <dbReference type="Proteomes" id="UP001321760"/>
    </source>
</evidence>